<evidence type="ECO:0000256" key="2">
    <source>
        <dbReference type="ARBA" id="ARBA00004922"/>
    </source>
</evidence>
<keyword evidence="6 7" id="KW-0333">Golgi apparatus</keyword>
<name>A0A183C8G9_GLOPA</name>
<evidence type="ECO:0000256" key="1">
    <source>
        <dbReference type="ARBA" id="ARBA00004323"/>
    </source>
</evidence>
<dbReference type="GO" id="GO:0032580">
    <property type="term" value="C:Golgi cisterna membrane"/>
    <property type="evidence" value="ECO:0007669"/>
    <property type="project" value="UniProtKB-SubCell"/>
</dbReference>
<dbReference type="UniPathway" id="UPA00378"/>
<organism evidence="9 10">
    <name type="scientific">Globodera pallida</name>
    <name type="common">Potato cyst nematode worm</name>
    <name type="synonym">Heterodera pallida</name>
    <dbReference type="NCBI Taxonomy" id="36090"/>
    <lineage>
        <taxon>Eukaryota</taxon>
        <taxon>Metazoa</taxon>
        <taxon>Ecdysozoa</taxon>
        <taxon>Nematoda</taxon>
        <taxon>Chromadorea</taxon>
        <taxon>Rhabditida</taxon>
        <taxon>Tylenchina</taxon>
        <taxon>Tylenchomorpha</taxon>
        <taxon>Tylenchoidea</taxon>
        <taxon>Heteroderidae</taxon>
        <taxon>Heteroderinae</taxon>
        <taxon>Globodera</taxon>
    </lineage>
</organism>
<reference evidence="10" key="3">
    <citation type="submission" date="2016-06" db="UniProtKB">
        <authorList>
            <consortium name="WormBaseParasite"/>
        </authorList>
    </citation>
    <scope>IDENTIFICATION</scope>
</reference>
<feature type="domain" description="Fucosyltransferase C-terminal" evidence="8">
    <location>
        <begin position="9"/>
        <end position="138"/>
    </location>
</feature>
<comment type="pathway">
    <text evidence="2">Protein modification; protein glycosylation.</text>
</comment>
<dbReference type="PANTHER" id="PTHR48438">
    <property type="entry name" value="ALPHA-(1,3)-FUCOSYLTRANSFERASE C-RELATED"/>
    <property type="match status" value="1"/>
</dbReference>
<evidence type="ECO:0000256" key="5">
    <source>
        <dbReference type="ARBA" id="ARBA00022679"/>
    </source>
</evidence>
<protein>
    <recommendedName>
        <fullName evidence="7">Fucosyltransferase</fullName>
        <ecNumber evidence="7">2.4.1.-</ecNumber>
    </recommendedName>
</protein>
<evidence type="ECO:0000259" key="8">
    <source>
        <dbReference type="Pfam" id="PF00852"/>
    </source>
</evidence>
<keyword evidence="9" id="KW-1185">Reference proteome</keyword>
<proteinExistence type="inferred from homology"/>
<reference evidence="9" key="2">
    <citation type="submission" date="2014-05" db="EMBL/GenBank/DDBJ databases">
        <title>The genome and life-stage specific transcriptomes of Globodera pallida elucidate key aspects of plant parasitism by a cyst nematode.</title>
        <authorList>
            <person name="Cotton J.A."/>
            <person name="Lilley C.J."/>
            <person name="Jones L.M."/>
            <person name="Kikuchi T."/>
            <person name="Reid A.J."/>
            <person name="Thorpe P."/>
            <person name="Tsai I.J."/>
            <person name="Beasley H."/>
            <person name="Blok V."/>
            <person name="Cock P.J.A."/>
            <person name="Van den Akker S.E."/>
            <person name="Holroyd N."/>
            <person name="Hunt M."/>
            <person name="Mantelin S."/>
            <person name="Naghra H."/>
            <person name="Pain A."/>
            <person name="Palomares-Rius J.E."/>
            <person name="Zarowiecki M."/>
            <person name="Berriman M."/>
            <person name="Jones J.T."/>
            <person name="Urwin P.E."/>
        </authorList>
    </citation>
    <scope>NUCLEOTIDE SEQUENCE [LARGE SCALE GENOMIC DNA]</scope>
    <source>
        <strain evidence="9">Lindley</strain>
    </source>
</reference>
<keyword evidence="7" id="KW-0812">Transmembrane</keyword>
<dbReference type="AlphaFoldDB" id="A0A183C8G9"/>
<keyword evidence="7" id="KW-0472">Membrane</keyword>
<evidence type="ECO:0000256" key="4">
    <source>
        <dbReference type="ARBA" id="ARBA00022676"/>
    </source>
</evidence>
<dbReference type="PANTHER" id="PTHR48438:SF1">
    <property type="entry name" value="ALPHA-(1,3)-FUCOSYLTRANSFERASE C-RELATED"/>
    <property type="match status" value="1"/>
</dbReference>
<dbReference type="InterPro" id="IPR001503">
    <property type="entry name" value="Glyco_trans_10"/>
</dbReference>
<dbReference type="GO" id="GO:0008417">
    <property type="term" value="F:fucosyltransferase activity"/>
    <property type="evidence" value="ECO:0007669"/>
    <property type="project" value="InterPro"/>
</dbReference>
<reference evidence="9" key="1">
    <citation type="submission" date="2013-12" db="EMBL/GenBank/DDBJ databases">
        <authorList>
            <person name="Aslett M."/>
        </authorList>
    </citation>
    <scope>NUCLEOTIDE SEQUENCE [LARGE SCALE GENOMIC DNA]</scope>
    <source>
        <strain evidence="9">Lindley</strain>
    </source>
</reference>
<evidence type="ECO:0000313" key="10">
    <source>
        <dbReference type="WBParaSite" id="GPLIN_000916500"/>
    </source>
</evidence>
<comment type="subcellular location">
    <subcellularLocation>
        <location evidence="1">Golgi apparatus membrane</location>
        <topology evidence="1">Single-pass type II membrane protein</topology>
    </subcellularLocation>
    <subcellularLocation>
        <location evidence="7">Golgi apparatus</location>
        <location evidence="7">Golgi stack membrane</location>
        <topology evidence="7">Single-pass type II membrane protein</topology>
    </subcellularLocation>
</comment>
<dbReference type="GO" id="GO:0000139">
    <property type="term" value="C:Golgi membrane"/>
    <property type="evidence" value="ECO:0007669"/>
    <property type="project" value="UniProtKB-SubCell"/>
</dbReference>
<dbReference type="Pfam" id="PF00852">
    <property type="entry name" value="Glyco_transf_10"/>
    <property type="match status" value="1"/>
</dbReference>
<evidence type="ECO:0000256" key="3">
    <source>
        <dbReference type="ARBA" id="ARBA00008919"/>
    </source>
</evidence>
<comment type="similarity">
    <text evidence="3 7">Belongs to the glycosyltransferase 10 family.</text>
</comment>
<evidence type="ECO:0000256" key="6">
    <source>
        <dbReference type="ARBA" id="ARBA00023034"/>
    </source>
</evidence>
<dbReference type="InterPro" id="IPR055270">
    <property type="entry name" value="Glyco_tran_10_C"/>
</dbReference>
<dbReference type="EC" id="2.4.1.-" evidence="7"/>
<keyword evidence="4 7" id="KW-0328">Glycosyltransferase</keyword>
<evidence type="ECO:0000313" key="9">
    <source>
        <dbReference type="Proteomes" id="UP000050741"/>
    </source>
</evidence>
<sequence length="139" mass="15825">MKKKKAHVRQKSKLALQIVSKCGTPSGRDLLTAQLSELIPLELFGACSGNVCDQQCYRREMKSHFFYLAFENSVCPQYVTEKFWNAFRALTVPVVLNRAVLRGMQVPADAFIAADDFCSVHELAEHLTALQRDTERYIR</sequence>
<dbReference type="InterPro" id="IPR038577">
    <property type="entry name" value="GT10-like_C_sf"/>
</dbReference>
<dbReference type="Proteomes" id="UP000050741">
    <property type="component" value="Unassembled WGS sequence"/>
</dbReference>
<accession>A0A183C8G9</accession>
<evidence type="ECO:0000256" key="7">
    <source>
        <dbReference type="RuleBase" id="RU003832"/>
    </source>
</evidence>
<dbReference type="WBParaSite" id="GPLIN_000916500">
    <property type="protein sequence ID" value="GPLIN_000916500"/>
    <property type="gene ID" value="GPLIN_000916500"/>
</dbReference>
<keyword evidence="5 7" id="KW-0808">Transferase</keyword>
<dbReference type="Gene3D" id="3.40.50.11660">
    <property type="entry name" value="Glycosyl transferase family 10, C-terminal domain"/>
    <property type="match status" value="1"/>
</dbReference>
<dbReference type="SUPFAM" id="SSF53756">
    <property type="entry name" value="UDP-Glycosyltransferase/glycogen phosphorylase"/>
    <property type="match status" value="1"/>
</dbReference>